<proteinExistence type="predicted"/>
<feature type="domain" description="DUF3887" evidence="1">
    <location>
        <begin position="45"/>
        <end position="127"/>
    </location>
</feature>
<evidence type="ECO:0000259" key="1">
    <source>
        <dbReference type="Pfam" id="PF13026"/>
    </source>
</evidence>
<dbReference type="Gene3D" id="3.10.450.590">
    <property type="match status" value="1"/>
</dbReference>
<protein>
    <submittedName>
        <fullName evidence="2">DUF3887 domain-containing protein</fullName>
    </submittedName>
</protein>
<dbReference type="EMBL" id="JACSRA010000036">
    <property type="protein sequence ID" value="MBD7913129.1"/>
    <property type="molecule type" value="Genomic_DNA"/>
</dbReference>
<dbReference type="Proteomes" id="UP000627781">
    <property type="component" value="Unassembled WGS sequence"/>
</dbReference>
<evidence type="ECO:0000313" key="3">
    <source>
        <dbReference type="Proteomes" id="UP000627781"/>
    </source>
</evidence>
<reference evidence="2 3" key="1">
    <citation type="submission" date="2020-08" db="EMBL/GenBank/DDBJ databases">
        <title>A Genomic Blueprint of the Chicken Gut Microbiome.</title>
        <authorList>
            <person name="Gilroy R."/>
            <person name="Ravi A."/>
            <person name="Getino M."/>
            <person name="Pursley I."/>
            <person name="Horton D.L."/>
            <person name="Alikhan N.-F."/>
            <person name="Baker D."/>
            <person name="Gharbi K."/>
            <person name="Hall N."/>
            <person name="Watson M."/>
            <person name="Adriaenssens E.M."/>
            <person name="Foster-Nyarko E."/>
            <person name="Jarju S."/>
            <person name="Secka A."/>
            <person name="Antonio M."/>
            <person name="Oren A."/>
            <person name="Chaudhuri R."/>
            <person name="La Ragione R.M."/>
            <person name="Hildebrand F."/>
            <person name="Pallen M.J."/>
        </authorList>
    </citation>
    <scope>NUCLEOTIDE SEQUENCE [LARGE SCALE GENOMIC DNA]</scope>
    <source>
        <strain evidence="2 3">Sa3CVN1</strain>
    </source>
</reference>
<dbReference type="PROSITE" id="PS51257">
    <property type="entry name" value="PROKAR_LIPOPROTEIN"/>
    <property type="match status" value="1"/>
</dbReference>
<sequence>MKKSLLYFITIFTVIFVLTGCVNKVDYNSVSNYSDETLTSALTSMNELDYDKFSSYLSDDLKESYNLATFQSETTNIMNKIGTFESLTYYDGEERNGYISLIYDAKYSNSQDTVSISITFKKDDKEHKIYQLYFDSAIINN</sequence>
<keyword evidence="3" id="KW-1185">Reference proteome</keyword>
<comment type="caution">
    <text evidence="2">The sequence shown here is derived from an EMBL/GenBank/DDBJ whole genome shotgun (WGS) entry which is preliminary data.</text>
</comment>
<name>A0ABR8PY83_9CLOT</name>
<evidence type="ECO:0000313" key="2">
    <source>
        <dbReference type="EMBL" id="MBD7913129.1"/>
    </source>
</evidence>
<dbReference type="InterPro" id="IPR024981">
    <property type="entry name" value="DUF3887"/>
</dbReference>
<organism evidence="2 3">
    <name type="scientific">Clostridium cibarium</name>
    <dbReference type="NCBI Taxonomy" id="2762247"/>
    <lineage>
        <taxon>Bacteria</taxon>
        <taxon>Bacillati</taxon>
        <taxon>Bacillota</taxon>
        <taxon>Clostridia</taxon>
        <taxon>Eubacteriales</taxon>
        <taxon>Clostridiaceae</taxon>
        <taxon>Clostridium</taxon>
    </lineage>
</organism>
<dbReference type="RefSeq" id="WP_143316813.1">
    <property type="nucleotide sequence ID" value="NZ_JACSRA010000036.1"/>
</dbReference>
<gene>
    <name evidence="2" type="ORF">H9661_17400</name>
</gene>
<dbReference type="Pfam" id="PF13026">
    <property type="entry name" value="DUF3887"/>
    <property type="match status" value="1"/>
</dbReference>
<accession>A0ABR8PY83</accession>